<protein>
    <recommendedName>
        <fullName evidence="3 7">6,7-dimethyl-8-ribityllumazine synthase</fullName>
        <shortName evidence="7">DMRL synthase</shortName>
        <shortName evidence="7">LS</shortName>
        <shortName evidence="7">Lumazine synthase</shortName>
        <ecNumber evidence="3 7">2.5.1.78</ecNumber>
    </recommendedName>
</protein>
<dbReference type="NCBIfam" id="TIGR00114">
    <property type="entry name" value="lumazine-synth"/>
    <property type="match status" value="1"/>
</dbReference>
<comment type="pathway">
    <text evidence="1 7">Cofactor biosynthesis; riboflavin biosynthesis; riboflavin from 2-hydroxy-3-oxobutyl phosphate and 5-amino-6-(D-ribitylamino)uracil: step 1/2.</text>
</comment>
<feature type="binding site" evidence="7">
    <location>
        <begin position="86"/>
        <end position="87"/>
    </location>
    <ligand>
        <name>(2S)-2-hydroxy-3-oxobutyl phosphate</name>
        <dbReference type="ChEBI" id="CHEBI:58830"/>
    </ligand>
</feature>
<reference evidence="8" key="1">
    <citation type="journal article" date="2023" name="Front. Microbiol.">
        <title>Genome analysis of Candidatus Aschnera chinzeii, the bacterial endosymbiont of the blood-sucking bat fly Penicillidia jenynsii (Insecta: Diptera: Nycteribiidae).</title>
        <authorList>
            <person name="Koga R."/>
            <person name="Moriyama M."/>
            <person name="Nozaki T."/>
            <person name="Fukatsu T."/>
        </authorList>
    </citation>
    <scope>NUCLEOTIDE SEQUENCE</scope>
    <source>
        <strain evidence="8">Kw-01</strain>
    </source>
</reference>
<comment type="caution">
    <text evidence="7">Lacks conserved residue(s) required for the propagation of feature annotation.</text>
</comment>
<dbReference type="PANTHER" id="PTHR21058:SF0">
    <property type="entry name" value="6,7-DIMETHYL-8-RIBITYLLUMAZINE SYNTHASE"/>
    <property type="match status" value="1"/>
</dbReference>
<gene>
    <name evidence="8" type="primary">ribE</name>
    <name evidence="7" type="synonym">ribH</name>
    <name evidence="8" type="ORF">ACHINZ_2730</name>
</gene>
<dbReference type="GO" id="GO:0009349">
    <property type="term" value="C:riboflavin synthase complex"/>
    <property type="evidence" value="ECO:0007669"/>
    <property type="project" value="UniProtKB-UniRule"/>
</dbReference>
<name>A0AAT9G4F3_9ENTR</name>
<comment type="function">
    <text evidence="7">Catalyzes the formation of 6,7-dimethyl-8-ribityllumazine by condensation of 5-amino-6-(D-ribitylamino)uracil with 3,4-dihydroxy-2-butanone 4-phosphate. This is the penultimate step in the biosynthesis of riboflavin.</text>
</comment>
<organism evidence="8">
    <name type="scientific">Candidatus Aschnera chinzeii</name>
    <dbReference type="NCBI Taxonomy" id="1485666"/>
    <lineage>
        <taxon>Bacteria</taxon>
        <taxon>Pseudomonadati</taxon>
        <taxon>Pseudomonadota</taxon>
        <taxon>Gammaproteobacteria</taxon>
        <taxon>Enterobacterales</taxon>
        <taxon>Enterobacteriaceae</taxon>
        <taxon>Candidatus Aschnera</taxon>
    </lineage>
</organism>
<dbReference type="GO" id="GO:0009231">
    <property type="term" value="P:riboflavin biosynthetic process"/>
    <property type="evidence" value="ECO:0007669"/>
    <property type="project" value="UniProtKB-UniRule"/>
</dbReference>
<keyword evidence="5 7" id="KW-0808">Transferase</keyword>
<proteinExistence type="inferred from homology"/>
<evidence type="ECO:0000313" key="8">
    <source>
        <dbReference type="EMBL" id="BET44601.1"/>
    </source>
</evidence>
<dbReference type="GO" id="GO:0005829">
    <property type="term" value="C:cytosol"/>
    <property type="evidence" value="ECO:0007669"/>
    <property type="project" value="TreeGrafter"/>
</dbReference>
<reference evidence="8" key="2">
    <citation type="submission" date="2023-10" db="EMBL/GenBank/DDBJ databases">
        <authorList>
            <person name="Koga R."/>
            <person name="Fukatsu T."/>
        </authorList>
    </citation>
    <scope>NUCLEOTIDE SEQUENCE</scope>
    <source>
        <strain evidence="8">Kw-01</strain>
    </source>
</reference>
<dbReference type="InterPro" id="IPR002180">
    <property type="entry name" value="LS/RS"/>
</dbReference>
<feature type="active site" description="Proton donor" evidence="7">
    <location>
        <position position="89"/>
    </location>
</feature>
<dbReference type="InterPro" id="IPR034964">
    <property type="entry name" value="LS"/>
</dbReference>
<evidence type="ECO:0000256" key="6">
    <source>
        <dbReference type="ARBA" id="ARBA00048785"/>
    </source>
</evidence>
<feature type="binding site" evidence="7">
    <location>
        <position position="128"/>
    </location>
    <ligand>
        <name>(2S)-2-hydroxy-3-oxobutyl phosphate</name>
        <dbReference type="ChEBI" id="CHEBI:58830"/>
    </ligand>
</feature>
<feature type="binding site" evidence="7">
    <location>
        <begin position="57"/>
        <end position="59"/>
    </location>
    <ligand>
        <name>5-amino-6-(D-ribitylamino)uracil</name>
        <dbReference type="ChEBI" id="CHEBI:15934"/>
    </ligand>
</feature>
<dbReference type="HAMAP" id="MF_00178">
    <property type="entry name" value="Lumazine_synth"/>
    <property type="match status" value="1"/>
</dbReference>
<dbReference type="NCBIfam" id="NF000812">
    <property type="entry name" value="PRK00061.1-4"/>
    <property type="match status" value="1"/>
</dbReference>
<dbReference type="CDD" id="cd09209">
    <property type="entry name" value="Lumazine_synthase-I"/>
    <property type="match status" value="1"/>
</dbReference>
<evidence type="ECO:0000256" key="4">
    <source>
        <dbReference type="ARBA" id="ARBA00022619"/>
    </source>
</evidence>
<comment type="similarity">
    <text evidence="2 7">Belongs to the DMRL synthase family.</text>
</comment>
<comment type="subunit">
    <text evidence="7">Forms an icosahedral capsid composed of 60 subunits, arranged as a dodecamer of pentamers.</text>
</comment>
<feature type="binding site" evidence="7">
    <location>
        <begin position="81"/>
        <end position="83"/>
    </location>
    <ligand>
        <name>5-amino-6-(D-ribitylamino)uracil</name>
        <dbReference type="ChEBI" id="CHEBI:15934"/>
    </ligand>
</feature>
<evidence type="ECO:0000256" key="2">
    <source>
        <dbReference type="ARBA" id="ARBA00007424"/>
    </source>
</evidence>
<dbReference type="Gene3D" id="3.40.50.960">
    <property type="entry name" value="Lumazine/riboflavin synthase"/>
    <property type="match status" value="1"/>
</dbReference>
<keyword evidence="4 7" id="KW-0686">Riboflavin biosynthesis</keyword>
<evidence type="ECO:0000256" key="7">
    <source>
        <dbReference type="HAMAP-Rule" id="MF_00178"/>
    </source>
</evidence>
<dbReference type="PANTHER" id="PTHR21058">
    <property type="entry name" value="6,7-DIMETHYL-8-RIBITYLLUMAZINE SYNTHASE DMRL SYNTHASE LUMAZINE SYNTHASE"/>
    <property type="match status" value="1"/>
</dbReference>
<dbReference type="EMBL" id="AP028961">
    <property type="protein sequence ID" value="BET44601.1"/>
    <property type="molecule type" value="Genomic_DNA"/>
</dbReference>
<dbReference type="SUPFAM" id="SSF52121">
    <property type="entry name" value="Lumazine synthase"/>
    <property type="match status" value="1"/>
</dbReference>
<sequence>MKIIKGSITTSISHIAIVVSRVNYLINKNLLEGAIDILERVGKINSENISVVWTPGAFELPLIAKTLITTKTYQAIIGLASIIAGDTSHFKYIATECNSKLMEISINYDIPITCGILTTENVNQAIERAGVKHGNKGSDAALAALEMINIISTIKSI</sequence>
<dbReference type="InterPro" id="IPR036467">
    <property type="entry name" value="LS/RS_sf"/>
</dbReference>
<comment type="catalytic activity">
    <reaction evidence="6 7">
        <text>(2S)-2-hydroxy-3-oxobutyl phosphate + 5-amino-6-(D-ribitylamino)uracil = 6,7-dimethyl-8-(1-D-ribityl)lumazine + phosphate + 2 H2O + H(+)</text>
        <dbReference type="Rhea" id="RHEA:26152"/>
        <dbReference type="ChEBI" id="CHEBI:15377"/>
        <dbReference type="ChEBI" id="CHEBI:15378"/>
        <dbReference type="ChEBI" id="CHEBI:15934"/>
        <dbReference type="ChEBI" id="CHEBI:43474"/>
        <dbReference type="ChEBI" id="CHEBI:58201"/>
        <dbReference type="ChEBI" id="CHEBI:58830"/>
        <dbReference type="EC" id="2.5.1.78"/>
    </reaction>
</comment>
<dbReference type="GO" id="GO:0000906">
    <property type="term" value="F:6,7-dimethyl-8-ribityllumazine synthase activity"/>
    <property type="evidence" value="ECO:0007669"/>
    <property type="project" value="UniProtKB-UniRule"/>
</dbReference>
<evidence type="ECO:0000256" key="1">
    <source>
        <dbReference type="ARBA" id="ARBA00004917"/>
    </source>
</evidence>
<accession>A0AAT9G4F3</accession>
<dbReference type="EC" id="2.5.1.78" evidence="3 7"/>
<evidence type="ECO:0000256" key="5">
    <source>
        <dbReference type="ARBA" id="ARBA00022679"/>
    </source>
</evidence>
<dbReference type="AlphaFoldDB" id="A0AAT9G4F3"/>
<dbReference type="Pfam" id="PF00885">
    <property type="entry name" value="DMRL_synthase"/>
    <property type="match status" value="1"/>
</dbReference>
<evidence type="ECO:0000256" key="3">
    <source>
        <dbReference type="ARBA" id="ARBA00012664"/>
    </source>
</evidence>